<keyword evidence="5" id="KW-0326">Glycosidase</keyword>
<dbReference type="GO" id="GO:0030246">
    <property type="term" value="F:carbohydrate binding"/>
    <property type="evidence" value="ECO:0007669"/>
    <property type="project" value="UniProtKB-KW"/>
</dbReference>
<dbReference type="PANTHER" id="PTHR10628:SF30">
    <property type="entry name" value="EXO-ALPHA-SIALIDASE"/>
    <property type="match status" value="1"/>
</dbReference>
<protein>
    <recommendedName>
        <fullName evidence="3">exo-alpha-sialidase</fullName>
        <ecNumber evidence="3">3.2.1.18</ecNumber>
    </recommendedName>
</protein>
<evidence type="ECO:0000259" key="4">
    <source>
        <dbReference type="Pfam" id="PF13088"/>
    </source>
</evidence>
<reference evidence="6" key="2">
    <citation type="submission" date="2015-05" db="EMBL/GenBank/DDBJ databases">
        <title>Complete genome sequence of Corynebacterium testudinoris DSM 44614, recovered from necrotic lesions in the mouth of a tortoise.</title>
        <authorList>
            <person name="Ruckert C."/>
            <person name="Albersmeier A."/>
            <person name="Winkler A."/>
            <person name="Tauch A."/>
        </authorList>
    </citation>
    <scope>NUCLEOTIDE SEQUENCE [LARGE SCALE GENOMIC DNA]</scope>
    <source>
        <strain evidence="6">DSM 44614</strain>
    </source>
</reference>
<dbReference type="Gene3D" id="2.60.120.200">
    <property type="match status" value="1"/>
</dbReference>
<dbReference type="AlphaFoldDB" id="A0A0G3H9J5"/>
<dbReference type="GO" id="GO:0009313">
    <property type="term" value="P:oligosaccharide catabolic process"/>
    <property type="evidence" value="ECO:0007669"/>
    <property type="project" value="TreeGrafter"/>
</dbReference>
<dbReference type="OrthoDB" id="7294637at2"/>
<dbReference type="EC" id="3.2.1.18" evidence="3"/>
<name>A0A0G3H9J5_9CORY</name>
<dbReference type="PANTHER" id="PTHR10628">
    <property type="entry name" value="SIALIDASE"/>
    <property type="match status" value="1"/>
</dbReference>
<evidence type="ECO:0000256" key="1">
    <source>
        <dbReference type="ARBA" id="ARBA00000427"/>
    </source>
</evidence>
<reference evidence="5 6" key="1">
    <citation type="journal article" date="2015" name="Genome Announc.">
        <title>Complete Genome Sequence of the Type Strain Corynebacterium testudinoris DSM 44614, Recovered from Necrotic Lesions in the Mouth of a Tortoise.</title>
        <authorList>
            <person name="Ruckert C."/>
            <person name="Kriete M."/>
            <person name="Jaenicke S."/>
            <person name="Winkler A."/>
            <person name="Tauch A."/>
        </authorList>
    </citation>
    <scope>NUCLEOTIDE SEQUENCE [LARGE SCALE GENOMIC DNA]</scope>
    <source>
        <strain evidence="5 6">DSM 44614</strain>
    </source>
</reference>
<dbReference type="EMBL" id="CP011545">
    <property type="protein sequence ID" value="AKK09989.1"/>
    <property type="molecule type" value="Genomic_DNA"/>
</dbReference>
<evidence type="ECO:0000313" key="5">
    <source>
        <dbReference type="EMBL" id="AKK09989.1"/>
    </source>
</evidence>
<keyword evidence="6" id="KW-1185">Reference proteome</keyword>
<evidence type="ECO:0000256" key="2">
    <source>
        <dbReference type="ARBA" id="ARBA00009348"/>
    </source>
</evidence>
<dbReference type="GO" id="GO:0005737">
    <property type="term" value="C:cytoplasm"/>
    <property type="evidence" value="ECO:0007669"/>
    <property type="project" value="TreeGrafter"/>
</dbReference>
<keyword evidence="5" id="KW-0378">Hydrolase</keyword>
<feature type="domain" description="Sialidase" evidence="4">
    <location>
        <begin position="427"/>
        <end position="640"/>
    </location>
</feature>
<dbReference type="Proteomes" id="UP000035540">
    <property type="component" value="Chromosome"/>
</dbReference>
<evidence type="ECO:0000256" key="3">
    <source>
        <dbReference type="ARBA" id="ARBA00012733"/>
    </source>
</evidence>
<dbReference type="STRING" id="136857.CTEST_12930"/>
<dbReference type="InterPro" id="IPR036278">
    <property type="entry name" value="Sialidase_sf"/>
</dbReference>
<dbReference type="Pfam" id="PF13385">
    <property type="entry name" value="Laminin_G_3"/>
    <property type="match status" value="1"/>
</dbReference>
<proteinExistence type="inferred from homology"/>
<organism evidence="5 6">
    <name type="scientific">Corynebacterium testudinoris</name>
    <dbReference type="NCBI Taxonomy" id="136857"/>
    <lineage>
        <taxon>Bacteria</taxon>
        <taxon>Bacillati</taxon>
        <taxon>Actinomycetota</taxon>
        <taxon>Actinomycetes</taxon>
        <taxon>Mycobacteriales</taxon>
        <taxon>Corynebacteriaceae</taxon>
        <taxon>Corynebacterium</taxon>
    </lineage>
</organism>
<dbReference type="CDD" id="cd15482">
    <property type="entry name" value="Sialidase_non-viral"/>
    <property type="match status" value="1"/>
</dbReference>
<dbReference type="KEGG" id="cted:CTEST_12930"/>
<dbReference type="Gene3D" id="2.120.10.10">
    <property type="match status" value="2"/>
</dbReference>
<dbReference type="InterPro" id="IPR011040">
    <property type="entry name" value="Sialidase"/>
</dbReference>
<accession>A0A0G3H9J5</accession>
<keyword evidence="5" id="KW-0430">Lectin</keyword>
<dbReference type="GO" id="GO:0016020">
    <property type="term" value="C:membrane"/>
    <property type="evidence" value="ECO:0007669"/>
    <property type="project" value="TreeGrafter"/>
</dbReference>
<gene>
    <name evidence="5" type="primary">nanI</name>
    <name evidence="5" type="ORF">CTEST_12930</name>
</gene>
<dbReference type="GO" id="GO:0004308">
    <property type="term" value="F:exo-alpha-sialidase activity"/>
    <property type="evidence" value="ECO:0007669"/>
    <property type="project" value="UniProtKB-EC"/>
</dbReference>
<dbReference type="SUPFAM" id="SSF49899">
    <property type="entry name" value="Concanavalin A-like lectins/glucanases"/>
    <property type="match status" value="2"/>
</dbReference>
<dbReference type="InterPro" id="IPR013320">
    <property type="entry name" value="ConA-like_dom_sf"/>
</dbReference>
<sequence>MTRTILCDFRSTVADSPLLHSPALTLELRRGALYLTAPGVILDMEDTANLADGIWHSLGIVTGESGTRIFVDGYQCFSATADLSNIDDLYPAPAVRGLETIEGELPETEILARAVHPVPLIEFAAAELDAFDVAEVVELRTGTIVLRFRVRGPGQYGTVLAAAGDGEERLTVLIDAAGIHYRTLTHRGTWRDFTLPGRFDDGEWIDLAITVTGGAVDIYHSGYLDAHLPGRAFFADTAGLDRIVVGQDTKGERLWGEVRDAAIFPVPLNGAQLKRLSGVAPIHTRCLFDSGYDGAVSYRIPSLLTTASGVVIAGADQRETIPNDAPNAVNFVVRRSLDGGDTWGSMSTVVSWPGEGLLGASATDSCLVQDRTSGRVIALLDHFPGGIGQPNAAEGVGVDKQGRYVLSDGTVDADPPPEAFLAAEVAPEGQALTARTSYVQMVFSDDDGATWSQPMNLNQQLKDESMIFLGVAPGCGIQLASGRLLIPMYFNTTANRAHFRCAVAYSDDGGHTWTLGSAPRGETATYESTIVERADGSVLMLMRNQAEIGRVAAAVSEDGGETFGEITFLDDVPEIFSQPNAIRLGDALVFANASQLLPYRGRGVLRLSRDDGATWPIARTFNPKHYVYQCMTQLPDGTLGLLWERETQGLYFTRVPLQWFPAD</sequence>
<dbReference type="SUPFAM" id="SSF50939">
    <property type="entry name" value="Sialidases"/>
    <property type="match status" value="1"/>
</dbReference>
<evidence type="ECO:0000313" key="6">
    <source>
        <dbReference type="Proteomes" id="UP000035540"/>
    </source>
</evidence>
<dbReference type="PATRIC" id="fig|136857.5.peg.2552"/>
<comment type="catalytic activity">
    <reaction evidence="1">
        <text>Hydrolysis of alpha-(2-&gt;3)-, alpha-(2-&gt;6)-, alpha-(2-&gt;8)- glycosidic linkages of terminal sialic acid residues in oligosaccharides, glycoproteins, glycolipids, colominic acid and synthetic substrates.</text>
        <dbReference type="EC" id="3.2.1.18"/>
    </reaction>
</comment>
<dbReference type="Pfam" id="PF13088">
    <property type="entry name" value="BNR_2"/>
    <property type="match status" value="1"/>
</dbReference>
<comment type="similarity">
    <text evidence="2">Belongs to the glycosyl hydrolase 33 family.</text>
</comment>
<dbReference type="RefSeq" id="WP_047254064.1">
    <property type="nucleotide sequence ID" value="NZ_CP011545.1"/>
</dbReference>
<dbReference type="InterPro" id="IPR026856">
    <property type="entry name" value="Sialidase_fam"/>
</dbReference>
<dbReference type="GO" id="GO:0006689">
    <property type="term" value="P:ganglioside catabolic process"/>
    <property type="evidence" value="ECO:0007669"/>
    <property type="project" value="TreeGrafter"/>
</dbReference>